<comment type="caution">
    <text evidence="2">The sequence shown here is derived from an EMBL/GenBank/DDBJ whole genome shotgun (WGS) entry which is preliminary data.</text>
</comment>
<gene>
    <name evidence="2" type="ORF">ANN_13071</name>
</gene>
<sequence>MYSWSGAQHDFAIKYLYKNHDSFEAIRREFRHFNVWRHDFVPSAHATYIFIHTIFRYTNREQTDMVFTYGQSHGNGRAAARLYRENYPHRQHPQHTTFARIFRRLGETGSFTGLGHHEGRVRSDTYPNLGEDVINAAEQDRRISTRQVARQCGDLLPRDFPLLERICRWFLGQVTRIRNFLSSILFTDEITFTRGGIINLNNNHVWDMQNPRAMMEVNHQH</sequence>
<organism evidence="2 3">
    <name type="scientific">Periplaneta americana</name>
    <name type="common">American cockroach</name>
    <name type="synonym">Blatta americana</name>
    <dbReference type="NCBI Taxonomy" id="6978"/>
    <lineage>
        <taxon>Eukaryota</taxon>
        <taxon>Metazoa</taxon>
        <taxon>Ecdysozoa</taxon>
        <taxon>Arthropoda</taxon>
        <taxon>Hexapoda</taxon>
        <taxon>Insecta</taxon>
        <taxon>Pterygota</taxon>
        <taxon>Neoptera</taxon>
        <taxon>Polyneoptera</taxon>
        <taxon>Dictyoptera</taxon>
        <taxon>Blattodea</taxon>
        <taxon>Blattoidea</taxon>
        <taxon>Blattidae</taxon>
        <taxon>Blattinae</taxon>
        <taxon>Periplaneta</taxon>
    </lineage>
</organism>
<dbReference type="Proteomes" id="UP001148838">
    <property type="component" value="Unassembled WGS sequence"/>
</dbReference>
<feature type="domain" description="DUF4817" evidence="1">
    <location>
        <begin position="60"/>
        <end position="111"/>
    </location>
</feature>
<accession>A0ABQ8TKL0</accession>
<dbReference type="PANTHER" id="PTHR47326">
    <property type="entry name" value="TRANSPOSABLE ELEMENT TC3 TRANSPOSASE-LIKE PROTEIN"/>
    <property type="match status" value="1"/>
</dbReference>
<reference evidence="2 3" key="1">
    <citation type="journal article" date="2022" name="Allergy">
        <title>Genome assembly and annotation of Periplaneta americana reveal a comprehensive cockroach allergen profile.</title>
        <authorList>
            <person name="Wang L."/>
            <person name="Xiong Q."/>
            <person name="Saelim N."/>
            <person name="Wang L."/>
            <person name="Nong W."/>
            <person name="Wan A.T."/>
            <person name="Shi M."/>
            <person name="Liu X."/>
            <person name="Cao Q."/>
            <person name="Hui J.H.L."/>
            <person name="Sookrung N."/>
            <person name="Leung T.F."/>
            <person name="Tungtrongchitr A."/>
            <person name="Tsui S.K.W."/>
        </authorList>
    </citation>
    <scope>NUCLEOTIDE SEQUENCE [LARGE SCALE GENOMIC DNA]</scope>
    <source>
        <strain evidence="2">PWHHKU_190912</strain>
    </source>
</reference>
<proteinExistence type="predicted"/>
<dbReference type="PANTHER" id="PTHR47326:SF1">
    <property type="entry name" value="HTH PSQ-TYPE DOMAIN-CONTAINING PROTEIN"/>
    <property type="match status" value="1"/>
</dbReference>
<evidence type="ECO:0000313" key="3">
    <source>
        <dbReference type="Proteomes" id="UP001148838"/>
    </source>
</evidence>
<evidence type="ECO:0000313" key="2">
    <source>
        <dbReference type="EMBL" id="KAJ4446375.1"/>
    </source>
</evidence>
<name>A0ABQ8TKL0_PERAM</name>
<dbReference type="Pfam" id="PF16087">
    <property type="entry name" value="DUF4817"/>
    <property type="match status" value="1"/>
</dbReference>
<dbReference type="InterPro" id="IPR032135">
    <property type="entry name" value="DUF4817"/>
</dbReference>
<dbReference type="EMBL" id="JAJSOF020000009">
    <property type="protein sequence ID" value="KAJ4446375.1"/>
    <property type="molecule type" value="Genomic_DNA"/>
</dbReference>
<protein>
    <recommendedName>
        <fullName evidence="1">DUF4817 domain-containing protein</fullName>
    </recommendedName>
</protein>
<evidence type="ECO:0000259" key="1">
    <source>
        <dbReference type="Pfam" id="PF16087"/>
    </source>
</evidence>
<keyword evidence="3" id="KW-1185">Reference proteome</keyword>